<dbReference type="InterPro" id="IPR052901">
    <property type="entry name" value="Bact_TGase-like"/>
</dbReference>
<dbReference type="AlphaFoldDB" id="A0A3D1JHG2"/>
<gene>
    <name evidence="3" type="ORF">DEQ80_05060</name>
</gene>
<dbReference type="SUPFAM" id="SSF54001">
    <property type="entry name" value="Cysteine proteinases"/>
    <property type="match status" value="1"/>
</dbReference>
<feature type="transmembrane region" description="Helical" evidence="1">
    <location>
        <begin position="213"/>
        <end position="230"/>
    </location>
</feature>
<feature type="transmembrane region" description="Helical" evidence="1">
    <location>
        <begin position="625"/>
        <end position="643"/>
    </location>
</feature>
<feature type="transmembrane region" description="Helical" evidence="1">
    <location>
        <begin position="117"/>
        <end position="138"/>
    </location>
</feature>
<organism evidence="3 4">
    <name type="scientific">Anaerolinea thermolimosa</name>
    <dbReference type="NCBI Taxonomy" id="229919"/>
    <lineage>
        <taxon>Bacteria</taxon>
        <taxon>Bacillati</taxon>
        <taxon>Chloroflexota</taxon>
        <taxon>Anaerolineae</taxon>
        <taxon>Anaerolineales</taxon>
        <taxon>Anaerolineaceae</taxon>
        <taxon>Anaerolinea</taxon>
    </lineage>
</organism>
<dbReference type="Gene3D" id="3.10.620.30">
    <property type="match status" value="1"/>
</dbReference>
<dbReference type="RefSeq" id="WP_062193204.1">
    <property type="nucleotide sequence ID" value="NZ_DF967965.1"/>
</dbReference>
<proteinExistence type="predicted"/>
<evidence type="ECO:0000256" key="1">
    <source>
        <dbReference type="SAM" id="Phobius"/>
    </source>
</evidence>
<feature type="transmembrane region" description="Helical" evidence="1">
    <location>
        <begin position="174"/>
        <end position="192"/>
    </location>
</feature>
<accession>A0A3D1JHG2</accession>
<sequence length="773" mass="86694">MSTKPTRWWDLPAVIFLIIALSSSSLRLQTTNWTEHLGLTQWMIWIGVALGLALGQSRFKAGLSFFFGLIYTLCIVPWSLLTLIKSELWLERLQSLVGRLSIAIGQLASNQPVKDSILVLTFFCLLYWLAAFTAGYQLTRHARPWGGLIAAGIVVLIVDYSFEMFSAPDGGTALSLIFLLFSIILVGRIFYLRSRSDWSRHGQMIESEVGFDISRGAAVTALALVLLAWYSPRIVRAVTPGTAEQRRLAAQFQAFRERVSNAVSSLRSQAPVVVESLSESLALGRGTNLSDSIVFTVKPEGGRLIGGRFYWAGRIYDTYHDAQWTSTGTRSLLFGPNSEPIPYNWQGRREVTVEVSNRISLLGTLYFPSIPLSVTRPVSLEAFPSPPGEPDITALISDPPLPAGESYRVQAAISTPTIEMLRASADQPYPDWVIKRYTQLPSDFSPRVTNLAAEITQGKETPYDRTVAITDWLRLNIRYQPTMPEIPPNTDTMEWLLFDVRQGFCNYYATAEVLMLRSLGIPARMVVGYAQGTWDSDAGEYRVQGKDFHAWPEVYFPGIGWVPFEPTAAQPSLTYPNTSTTSASSGPGLEIPTPFIPPSPGSIANLEEIQAIAEAQARQRTTTTVLSITAGIISLGLLGFAFYRWKKYSLRDLPIPTWFEKTMSQRGLRPPRWLIRWSIRARRTPMERLFARVPELLRAWGEEPALDQTPAEQVKRLSEIVPEIAPYAQALLREYQLAMYSPHKADLIRARRAAIELRQKGFQLWFQHLLHAN</sequence>
<dbReference type="EMBL" id="DPBP01000022">
    <property type="protein sequence ID" value="HCE17208.1"/>
    <property type="molecule type" value="Genomic_DNA"/>
</dbReference>
<evidence type="ECO:0000313" key="4">
    <source>
        <dbReference type="Proteomes" id="UP000264141"/>
    </source>
</evidence>
<evidence type="ECO:0000259" key="2">
    <source>
        <dbReference type="SMART" id="SM00460"/>
    </source>
</evidence>
<dbReference type="STRING" id="229919.GCA_001050195_02075"/>
<protein>
    <submittedName>
        <fullName evidence="3">Transglutaminase domain-containing protein</fullName>
    </submittedName>
</protein>
<feature type="transmembrane region" description="Helical" evidence="1">
    <location>
        <begin position="145"/>
        <end position="162"/>
    </location>
</feature>
<feature type="transmembrane region" description="Helical" evidence="1">
    <location>
        <begin position="37"/>
        <end position="55"/>
    </location>
</feature>
<comment type="caution">
    <text evidence="3">The sequence shown here is derived from an EMBL/GenBank/DDBJ whole genome shotgun (WGS) entry which is preliminary data.</text>
</comment>
<dbReference type="PANTHER" id="PTHR42736">
    <property type="entry name" value="PROTEIN-GLUTAMINE GAMMA-GLUTAMYLTRANSFERASE"/>
    <property type="match status" value="1"/>
</dbReference>
<dbReference type="InterPro" id="IPR002931">
    <property type="entry name" value="Transglutaminase-like"/>
</dbReference>
<dbReference type="Proteomes" id="UP000264141">
    <property type="component" value="Unassembled WGS sequence"/>
</dbReference>
<keyword evidence="1" id="KW-0472">Membrane</keyword>
<evidence type="ECO:0000313" key="3">
    <source>
        <dbReference type="EMBL" id="HCE17208.1"/>
    </source>
</evidence>
<dbReference type="Pfam" id="PF01841">
    <property type="entry name" value="Transglut_core"/>
    <property type="match status" value="1"/>
</dbReference>
<keyword evidence="1" id="KW-0812">Transmembrane</keyword>
<dbReference type="InterPro" id="IPR038765">
    <property type="entry name" value="Papain-like_cys_pep_sf"/>
</dbReference>
<keyword evidence="1" id="KW-1133">Transmembrane helix</keyword>
<dbReference type="PANTHER" id="PTHR42736:SF1">
    <property type="entry name" value="PROTEIN-GLUTAMINE GAMMA-GLUTAMYLTRANSFERASE"/>
    <property type="match status" value="1"/>
</dbReference>
<dbReference type="OrthoDB" id="9804872at2"/>
<name>A0A3D1JHG2_9CHLR</name>
<reference evidence="3 4" key="1">
    <citation type="journal article" date="2018" name="Nat. Biotechnol.">
        <title>A standardized bacterial taxonomy based on genome phylogeny substantially revises the tree of life.</title>
        <authorList>
            <person name="Parks D.H."/>
            <person name="Chuvochina M."/>
            <person name="Waite D.W."/>
            <person name="Rinke C."/>
            <person name="Skarshewski A."/>
            <person name="Chaumeil P.A."/>
            <person name="Hugenholtz P."/>
        </authorList>
    </citation>
    <scope>NUCLEOTIDE SEQUENCE [LARGE SCALE GENOMIC DNA]</scope>
    <source>
        <strain evidence="3">UBA8781</strain>
    </source>
</reference>
<dbReference type="SMART" id="SM00460">
    <property type="entry name" value="TGc"/>
    <property type="match status" value="1"/>
</dbReference>
<feature type="transmembrane region" description="Helical" evidence="1">
    <location>
        <begin position="62"/>
        <end position="84"/>
    </location>
</feature>
<feature type="domain" description="Transglutaminase-like" evidence="2">
    <location>
        <begin position="497"/>
        <end position="568"/>
    </location>
</feature>